<dbReference type="SUPFAM" id="SSF109905">
    <property type="entry name" value="Surp module (SWAP domain)"/>
    <property type="match status" value="3"/>
</dbReference>
<dbReference type="Pfam" id="PF01805">
    <property type="entry name" value="Surp"/>
    <property type="match status" value="3"/>
</dbReference>
<keyword evidence="5" id="KW-1185">Reference proteome</keyword>
<dbReference type="KEGG" id="eus:EUTSA_v10027567mg"/>
<evidence type="ECO:0000256" key="2">
    <source>
        <dbReference type="SAM" id="MobiDB-lite"/>
    </source>
</evidence>
<sequence length="226" mass="26332">MSSPMEINELHSGQNKTSEIIQPPADKFTRRIVEQAASLVSKKGLEFESKIEPKDARFNFLRDPTDAHHAYYKHKLAENPEDHLRSLEIFDTPPHVRINTLIERTALLVAQNGSEFESTVMNRTADDPRFNFLNILDPDHEFYSSKLRHYSKYPGRRAQRLNVVLYQMHIVYSLSVITAKFVAWYGEDVFLGELARRAMTKPHFQFLKPTDRWFPFFKEVVASCSQ</sequence>
<dbReference type="OMA" id="YYKHKLA"/>
<organism evidence="4 5">
    <name type="scientific">Eutrema salsugineum</name>
    <name type="common">Saltwater cress</name>
    <name type="synonym">Sisymbrium salsugineum</name>
    <dbReference type="NCBI Taxonomy" id="72664"/>
    <lineage>
        <taxon>Eukaryota</taxon>
        <taxon>Viridiplantae</taxon>
        <taxon>Streptophyta</taxon>
        <taxon>Embryophyta</taxon>
        <taxon>Tracheophyta</taxon>
        <taxon>Spermatophyta</taxon>
        <taxon>Magnoliopsida</taxon>
        <taxon>eudicotyledons</taxon>
        <taxon>Gunneridae</taxon>
        <taxon>Pentapetalae</taxon>
        <taxon>rosids</taxon>
        <taxon>malvids</taxon>
        <taxon>Brassicales</taxon>
        <taxon>Brassicaceae</taxon>
        <taxon>Eutremeae</taxon>
        <taxon>Eutrema</taxon>
    </lineage>
</organism>
<dbReference type="GO" id="GO:0005686">
    <property type="term" value="C:U2 snRNP"/>
    <property type="evidence" value="ECO:0007669"/>
    <property type="project" value="TreeGrafter"/>
</dbReference>
<dbReference type="AlphaFoldDB" id="V4MRM4"/>
<dbReference type="STRING" id="72664.V4MRM4"/>
<reference evidence="4 5" key="1">
    <citation type="journal article" date="2013" name="Front. Plant Sci.">
        <title>The Reference Genome of the Halophytic Plant Eutrema salsugineum.</title>
        <authorList>
            <person name="Yang R."/>
            <person name="Jarvis D.E."/>
            <person name="Chen H."/>
            <person name="Beilstein M.A."/>
            <person name="Grimwood J."/>
            <person name="Jenkins J."/>
            <person name="Shu S."/>
            <person name="Prochnik S."/>
            <person name="Xin M."/>
            <person name="Ma C."/>
            <person name="Schmutz J."/>
            <person name="Wing R.A."/>
            <person name="Mitchell-Olds T."/>
            <person name="Schumaker K.S."/>
            <person name="Wang X."/>
        </authorList>
    </citation>
    <scope>NUCLEOTIDE SEQUENCE [LARGE SCALE GENOMIC DNA]</scope>
</reference>
<dbReference type="GO" id="GO:0003723">
    <property type="term" value="F:RNA binding"/>
    <property type="evidence" value="ECO:0007669"/>
    <property type="project" value="InterPro"/>
</dbReference>
<dbReference type="EMBL" id="KI517384">
    <property type="protein sequence ID" value="ESQ55863.1"/>
    <property type="molecule type" value="Genomic_DNA"/>
</dbReference>
<feature type="domain" description="SURP motif" evidence="3">
    <location>
        <begin position="101"/>
        <end position="143"/>
    </location>
</feature>
<dbReference type="SMART" id="SM00648">
    <property type="entry name" value="SWAP"/>
    <property type="match status" value="3"/>
</dbReference>
<evidence type="ECO:0000256" key="1">
    <source>
        <dbReference type="ARBA" id="ARBA00022664"/>
    </source>
</evidence>
<dbReference type="PANTHER" id="PTHR15316:SF1">
    <property type="entry name" value="SPLICING FACTOR 3A SUBUNIT 1"/>
    <property type="match status" value="1"/>
</dbReference>
<dbReference type="Gene3D" id="1.10.10.790">
    <property type="entry name" value="Surp module"/>
    <property type="match status" value="3"/>
</dbReference>
<dbReference type="GO" id="GO:0000381">
    <property type="term" value="P:regulation of alternative mRNA splicing, via spliceosome"/>
    <property type="evidence" value="ECO:0007669"/>
    <property type="project" value="TreeGrafter"/>
</dbReference>
<evidence type="ECO:0000313" key="5">
    <source>
        <dbReference type="Proteomes" id="UP000030689"/>
    </source>
</evidence>
<dbReference type="Gramene" id="ESQ55863">
    <property type="protein sequence ID" value="ESQ55863"/>
    <property type="gene ID" value="EUTSA_v10027567mg"/>
</dbReference>
<feature type="domain" description="SURP motif" evidence="3">
    <location>
        <begin position="32"/>
        <end position="72"/>
    </location>
</feature>
<evidence type="ECO:0000313" key="4">
    <source>
        <dbReference type="EMBL" id="ESQ55863.1"/>
    </source>
</evidence>
<gene>
    <name evidence="4" type="ORF">EUTSA_v10027567mg</name>
</gene>
<feature type="domain" description="SURP motif" evidence="3">
    <location>
        <begin position="174"/>
        <end position="217"/>
    </location>
</feature>
<dbReference type="InterPro" id="IPR045146">
    <property type="entry name" value="SF3A1"/>
</dbReference>
<dbReference type="InterPro" id="IPR000061">
    <property type="entry name" value="Surp"/>
</dbReference>
<dbReference type="PROSITE" id="PS50128">
    <property type="entry name" value="SURP"/>
    <property type="match status" value="3"/>
</dbReference>
<feature type="compositionally biased region" description="Polar residues" evidence="2">
    <location>
        <begin position="1"/>
        <end position="20"/>
    </location>
</feature>
<accession>V4MRM4</accession>
<protein>
    <recommendedName>
        <fullName evidence="3">SURP motif domain-containing protein</fullName>
    </recommendedName>
</protein>
<dbReference type="eggNOG" id="KOG0007">
    <property type="taxonomic scope" value="Eukaryota"/>
</dbReference>
<feature type="region of interest" description="Disordered" evidence="2">
    <location>
        <begin position="1"/>
        <end position="23"/>
    </location>
</feature>
<proteinExistence type="predicted"/>
<name>V4MRM4_EUTSA</name>
<dbReference type="InterPro" id="IPR035967">
    <property type="entry name" value="SWAP/Surp_sf"/>
</dbReference>
<keyword evidence="1" id="KW-0507">mRNA processing</keyword>
<dbReference type="PANTHER" id="PTHR15316">
    <property type="entry name" value="SPLICEOSOME ASSOCIATED PROTEIN 114/SWAP SPLICING FACTOR-RELATED"/>
    <property type="match status" value="1"/>
</dbReference>
<dbReference type="GO" id="GO:0045292">
    <property type="term" value="P:mRNA cis splicing, via spliceosome"/>
    <property type="evidence" value="ECO:0007669"/>
    <property type="project" value="InterPro"/>
</dbReference>
<feature type="non-terminal residue" evidence="4">
    <location>
        <position position="226"/>
    </location>
</feature>
<evidence type="ECO:0000259" key="3">
    <source>
        <dbReference type="PROSITE" id="PS50128"/>
    </source>
</evidence>
<dbReference type="GO" id="GO:0071004">
    <property type="term" value="C:U2-type prespliceosome"/>
    <property type="evidence" value="ECO:0007669"/>
    <property type="project" value="TreeGrafter"/>
</dbReference>
<dbReference type="Proteomes" id="UP000030689">
    <property type="component" value="Unassembled WGS sequence"/>
</dbReference>
<dbReference type="GO" id="GO:0071013">
    <property type="term" value="C:catalytic step 2 spliceosome"/>
    <property type="evidence" value="ECO:0007669"/>
    <property type="project" value="TreeGrafter"/>
</dbReference>